<dbReference type="Gene3D" id="3.40.50.11180">
    <property type="match status" value="1"/>
</dbReference>
<dbReference type="PROSITE" id="PS51194">
    <property type="entry name" value="HELICASE_CTER"/>
    <property type="match status" value="1"/>
</dbReference>
<feature type="domain" description="Helicase C-terminal" evidence="12">
    <location>
        <begin position="804"/>
        <end position="958"/>
    </location>
</feature>
<comment type="caution">
    <text evidence="13">The sequence shown here is derived from an EMBL/GenBank/DDBJ whole genome shotgun (WGS) entry which is preliminary data.</text>
</comment>
<keyword evidence="7 9" id="KW-0238">DNA-binding</keyword>
<dbReference type="Gene3D" id="3.30.2060.10">
    <property type="entry name" value="Penicillin-binding protein 1b domain"/>
    <property type="match status" value="1"/>
</dbReference>
<dbReference type="Gene3D" id="3.40.50.300">
    <property type="entry name" value="P-loop containing nucleotide triphosphate hydrolases"/>
    <property type="match status" value="2"/>
</dbReference>
<dbReference type="Pfam" id="PF17757">
    <property type="entry name" value="UvrB_inter"/>
    <property type="match status" value="1"/>
</dbReference>
<dbReference type="InterPro" id="IPR014001">
    <property type="entry name" value="Helicase_ATP-bd"/>
</dbReference>
<evidence type="ECO:0000313" key="14">
    <source>
        <dbReference type="Proteomes" id="UP001215503"/>
    </source>
</evidence>
<evidence type="ECO:0000259" key="12">
    <source>
        <dbReference type="PROSITE" id="PS51194"/>
    </source>
</evidence>
<dbReference type="SMART" id="SM01058">
    <property type="entry name" value="CarD_TRCF"/>
    <property type="match status" value="1"/>
</dbReference>
<evidence type="ECO:0000256" key="8">
    <source>
        <dbReference type="ARBA" id="ARBA00023204"/>
    </source>
</evidence>
<protein>
    <recommendedName>
        <fullName evidence="9">Transcription-repair-coupling factor</fullName>
        <shortName evidence="9">TRCF</shortName>
        <ecNumber evidence="9">3.6.4.-</ecNumber>
    </recommendedName>
</protein>
<feature type="domain" description="Helicase ATP-binding" evidence="11">
    <location>
        <begin position="622"/>
        <end position="783"/>
    </location>
</feature>
<dbReference type="PANTHER" id="PTHR47964">
    <property type="entry name" value="ATP-DEPENDENT DNA HELICASE HOMOLOG RECG, CHLOROPLASTIC"/>
    <property type="match status" value="1"/>
</dbReference>
<keyword evidence="1 9" id="KW-0963">Cytoplasm</keyword>
<dbReference type="SMART" id="SM00487">
    <property type="entry name" value="DEXDc"/>
    <property type="match status" value="1"/>
</dbReference>
<dbReference type="EMBL" id="JARHUD010000007">
    <property type="protein sequence ID" value="MDF2096707.1"/>
    <property type="molecule type" value="Genomic_DNA"/>
</dbReference>
<evidence type="ECO:0000259" key="11">
    <source>
        <dbReference type="PROSITE" id="PS51192"/>
    </source>
</evidence>
<comment type="similarity">
    <text evidence="9">In the C-terminal section; belongs to the helicase family. RecG subfamily.</text>
</comment>
<sequence>MFLKELLSSPGGRRVANAPEGLDALLLAEAADGPGLQVHVCRDDARMAQLQEALAFFAPGLEILTFPAWDCLPYDRVSPHRDIVARRLATLARLRDGDFAGLVLTTVNALLQRVPPRGHFEGRALVAAAGDRLEPESLTAFLAQNGYQRVGTVGEPGEYALRGGIFDLFPPGSEEPLRLDFFGDELESLRRFDPLTQLSTGPAERLSLLPVSEAVLDEESIARFRTGYRAAFGAVQGDDPLYASVSEGRPHPGMEHWLPLFHEGLETLFDYVGDAPVTLDHQAEAVRDTRLEQIADFHQARVQLARADMAEGSAYNALPPERLYLSKGEWEAQLSARAHAEFTPFDLPEEAKGHADAGGRRAPDFAAERATSEGKAFEAVCAWIEGERKAGRWVLLAAYSDGARDRLGGLLGEHGLEGLSTVSNWAEAQAQPVGSVALVTLALEHGFTHDGLSLLTESDVLGERIARATRKRRRSDNFLTEVSSLEEGDHVVHVDHGIGRYEGLETLDVGGAAHDCLRVVYHGNDKLYVPVENIEVLSRYGSQDGVVDLDRLGQGNWQARKAKVKERIQEAAEQLMRVAAERALKQAEEITPQEGLYEEFAARFPYPETEDQLRAIADVMEDLASGKPMDRLVCGDVGFGKTEVALRAAFVVAMTGKQVAVVVPTTLLARQHYASFRERFAGLPLRIGQLSRLTSSKEAATTRDELAKGQLDVVIGTHALLSQSVKFSDLGLLIVDEEQHFGVKQKERLKALRADVHVLTLTATPIPRTLQLAMSGVKEMSLIATPPVDRLAVRTFVLPYDPVIVREAILREHFRGGQVFYVAPRLEDLAALEERLRKLVPEVKIAVAHGKLSASALEAVMAGFVERRFDVLLSTNIVESGLDIPTANTLIIHRADMFGLSQLYQLRGRVGRAKQRGYAYLTLPQGRILTPAAQKRLDVMQTLDSLGAGFTLASHDMDIRGAGNLLGEEQSGHVKEVGIELYQQLLEEAVAEARARSEGGGDAAKAAAAAEATWTPTINLGTAVLIPDSYVADLHLRLGLYRRLSTLVDRAEIDAFAAELIDRFGPLPDEVENLLQVIAVKRLCRDAGVERVDAGPKGAVLTFREEAIADPGPLVQFIQRQKGKVQLRPDGKLVYRREWDSAKARMRGVRQLMDQLAQLSNKAKQAA</sequence>
<keyword evidence="6 9" id="KW-0067">ATP-binding</keyword>
<dbReference type="Gene3D" id="3.90.1150.50">
    <property type="entry name" value="Transcription-repair-coupling factor, D7 domain"/>
    <property type="match status" value="1"/>
</dbReference>
<dbReference type="NCBIfam" id="TIGR00580">
    <property type="entry name" value="mfd"/>
    <property type="match status" value="1"/>
</dbReference>
<keyword evidence="5" id="KW-0347">Helicase</keyword>
<evidence type="ECO:0000256" key="5">
    <source>
        <dbReference type="ARBA" id="ARBA00022806"/>
    </source>
</evidence>
<evidence type="ECO:0000256" key="6">
    <source>
        <dbReference type="ARBA" id="ARBA00022840"/>
    </source>
</evidence>
<dbReference type="SUPFAM" id="SSF141259">
    <property type="entry name" value="CarD-like"/>
    <property type="match status" value="1"/>
</dbReference>
<proteinExistence type="inferred from homology"/>
<keyword evidence="8 9" id="KW-0234">DNA repair</keyword>
<name>A0ABT5YP13_9PROT</name>
<dbReference type="EC" id="3.6.4.-" evidence="9"/>
<keyword evidence="2 9" id="KW-0547">Nucleotide-binding</keyword>
<dbReference type="SUPFAM" id="SSF52540">
    <property type="entry name" value="P-loop containing nucleoside triphosphate hydrolases"/>
    <property type="match status" value="4"/>
</dbReference>
<evidence type="ECO:0000256" key="9">
    <source>
        <dbReference type="HAMAP-Rule" id="MF_00969"/>
    </source>
</evidence>
<evidence type="ECO:0000313" key="13">
    <source>
        <dbReference type="EMBL" id="MDF2096707.1"/>
    </source>
</evidence>
<gene>
    <name evidence="9 13" type="primary">mfd</name>
    <name evidence="13" type="ORF">P2G67_12040</name>
</gene>
<keyword evidence="10" id="KW-0175">Coiled coil</keyword>
<dbReference type="InterPro" id="IPR048635">
    <property type="entry name" value="MFD_D3"/>
</dbReference>
<dbReference type="Pfam" id="PF00271">
    <property type="entry name" value="Helicase_C"/>
    <property type="match status" value="1"/>
</dbReference>
<dbReference type="InterPro" id="IPR001650">
    <property type="entry name" value="Helicase_C-like"/>
</dbReference>
<reference evidence="13 14" key="1">
    <citation type="submission" date="2023-03" db="EMBL/GenBank/DDBJ databases">
        <title>Fodinicurvata sp. CAU 1616 isolated from sea sendiment.</title>
        <authorList>
            <person name="Kim W."/>
        </authorList>
    </citation>
    <scope>NUCLEOTIDE SEQUENCE [LARGE SCALE GENOMIC DNA]</scope>
    <source>
        <strain evidence="13 14">CAU 1616</strain>
    </source>
</reference>
<evidence type="ECO:0000256" key="4">
    <source>
        <dbReference type="ARBA" id="ARBA00022801"/>
    </source>
</evidence>
<dbReference type="Pfam" id="PF21132">
    <property type="entry name" value="MFD_D3"/>
    <property type="match status" value="1"/>
</dbReference>
<evidence type="ECO:0000256" key="2">
    <source>
        <dbReference type="ARBA" id="ARBA00022741"/>
    </source>
</evidence>
<dbReference type="InterPro" id="IPR005118">
    <property type="entry name" value="TRCF_C"/>
</dbReference>
<dbReference type="InterPro" id="IPR011545">
    <property type="entry name" value="DEAD/DEAH_box_helicase_dom"/>
</dbReference>
<dbReference type="InterPro" id="IPR027417">
    <property type="entry name" value="P-loop_NTPase"/>
</dbReference>
<dbReference type="CDD" id="cd17991">
    <property type="entry name" value="DEXHc_TRCF"/>
    <property type="match status" value="1"/>
</dbReference>
<dbReference type="InterPro" id="IPR047112">
    <property type="entry name" value="RecG/Mfd"/>
</dbReference>
<comment type="subcellular location">
    <subcellularLocation>
        <location evidence="9">Cytoplasm</location>
    </subcellularLocation>
</comment>
<keyword evidence="14" id="KW-1185">Reference proteome</keyword>
<evidence type="ECO:0000256" key="1">
    <source>
        <dbReference type="ARBA" id="ARBA00022490"/>
    </source>
</evidence>
<dbReference type="InterPro" id="IPR003711">
    <property type="entry name" value="CarD-like/TRCF_RID"/>
</dbReference>
<dbReference type="InterPro" id="IPR041471">
    <property type="entry name" value="UvrB_inter"/>
</dbReference>
<keyword evidence="4 9" id="KW-0378">Hydrolase</keyword>
<dbReference type="InterPro" id="IPR037235">
    <property type="entry name" value="TRCF-like_C_D7"/>
</dbReference>
<dbReference type="HAMAP" id="MF_00969">
    <property type="entry name" value="TRCF"/>
    <property type="match status" value="1"/>
</dbReference>
<feature type="coiled-coil region" evidence="10">
    <location>
        <begin position="561"/>
        <end position="588"/>
    </location>
</feature>
<accession>A0ABT5YP13</accession>
<dbReference type="SMART" id="SM00982">
    <property type="entry name" value="TRCF"/>
    <property type="match status" value="1"/>
</dbReference>
<dbReference type="Gene3D" id="2.40.10.170">
    <property type="match status" value="1"/>
</dbReference>
<dbReference type="Proteomes" id="UP001215503">
    <property type="component" value="Unassembled WGS sequence"/>
</dbReference>
<evidence type="ECO:0000256" key="3">
    <source>
        <dbReference type="ARBA" id="ARBA00022763"/>
    </source>
</evidence>
<dbReference type="InterPro" id="IPR036101">
    <property type="entry name" value="CarD-like/TRCF_RID_sf"/>
</dbReference>
<comment type="function">
    <text evidence="9">Couples transcription and DNA repair by recognizing RNA polymerase (RNAP) stalled at DNA lesions. Mediates ATP-dependent release of RNAP and its truncated transcript from the DNA, and recruitment of nucleotide excision repair machinery to the damaged site.</text>
</comment>
<dbReference type="Pfam" id="PF03461">
    <property type="entry name" value="TRCF"/>
    <property type="match status" value="1"/>
</dbReference>
<dbReference type="SUPFAM" id="SSF143517">
    <property type="entry name" value="TRCF domain-like"/>
    <property type="match status" value="1"/>
</dbReference>
<dbReference type="InterPro" id="IPR004576">
    <property type="entry name" value="Mfd"/>
</dbReference>
<evidence type="ECO:0000256" key="7">
    <source>
        <dbReference type="ARBA" id="ARBA00023125"/>
    </source>
</evidence>
<dbReference type="SMART" id="SM00490">
    <property type="entry name" value="HELICc"/>
    <property type="match status" value="1"/>
</dbReference>
<dbReference type="PROSITE" id="PS51192">
    <property type="entry name" value="HELICASE_ATP_BIND_1"/>
    <property type="match status" value="1"/>
</dbReference>
<organism evidence="13 14">
    <name type="scientific">Aquibaculum arenosum</name>
    <dbReference type="NCBI Taxonomy" id="3032591"/>
    <lineage>
        <taxon>Bacteria</taxon>
        <taxon>Pseudomonadati</taxon>
        <taxon>Pseudomonadota</taxon>
        <taxon>Alphaproteobacteria</taxon>
        <taxon>Rhodospirillales</taxon>
        <taxon>Rhodovibrionaceae</taxon>
        <taxon>Aquibaculum</taxon>
    </lineage>
</organism>
<dbReference type="Gene3D" id="3.40.50.11140">
    <property type="match status" value="1"/>
</dbReference>
<keyword evidence="3 9" id="KW-0227">DNA damage</keyword>
<dbReference type="Pfam" id="PF00270">
    <property type="entry name" value="DEAD"/>
    <property type="match status" value="1"/>
</dbReference>
<dbReference type="PANTHER" id="PTHR47964:SF1">
    <property type="entry name" value="ATP-DEPENDENT DNA HELICASE HOMOLOG RECG, CHLOROPLASTIC"/>
    <property type="match status" value="1"/>
</dbReference>
<evidence type="ECO:0000256" key="10">
    <source>
        <dbReference type="SAM" id="Coils"/>
    </source>
</evidence>
<comment type="similarity">
    <text evidence="9">In the N-terminal section; belongs to the UvrB family.</text>
</comment>
<dbReference type="Pfam" id="PF02559">
    <property type="entry name" value="CarD_TRCF_RID"/>
    <property type="match status" value="1"/>
</dbReference>